<dbReference type="InterPro" id="IPR032071">
    <property type="entry name" value="DUF4806"/>
</dbReference>
<protein>
    <submittedName>
        <fullName evidence="3">Uncharacterized protein LOC112464921</fullName>
    </submittedName>
</protein>
<proteinExistence type="predicted"/>
<evidence type="ECO:0000259" key="1">
    <source>
        <dbReference type="Pfam" id="PF16064"/>
    </source>
</evidence>
<accession>A0A6J1QZ48</accession>
<dbReference type="RefSeq" id="XP_024887984.1">
    <property type="nucleotide sequence ID" value="XM_025032216.1"/>
</dbReference>
<reference evidence="3" key="1">
    <citation type="submission" date="2025-08" db="UniProtKB">
        <authorList>
            <consortium name="RefSeq"/>
        </authorList>
    </citation>
    <scope>IDENTIFICATION</scope>
    <source>
        <tissue evidence="3">Whole body</tissue>
    </source>
</reference>
<feature type="domain" description="DUF4806" evidence="1">
    <location>
        <begin position="79"/>
        <end position="152"/>
    </location>
</feature>
<dbReference type="PANTHER" id="PTHR34153:SF2">
    <property type="entry name" value="SI:CH211-262H13.3-RELATED"/>
    <property type="match status" value="1"/>
</dbReference>
<dbReference type="Proteomes" id="UP000504618">
    <property type="component" value="Unplaced"/>
</dbReference>
<dbReference type="Pfam" id="PF16064">
    <property type="entry name" value="DUF4806"/>
    <property type="match status" value="1"/>
</dbReference>
<gene>
    <name evidence="3" type="primary">LOC112464921</name>
</gene>
<dbReference type="AlphaFoldDB" id="A0A6J1QZ48"/>
<dbReference type="PANTHER" id="PTHR34153">
    <property type="entry name" value="SI:CH211-262H13.3-RELATED-RELATED"/>
    <property type="match status" value="1"/>
</dbReference>
<sequence length="158" mass="18576">MNSNNKNNKKQIAANKTNLHMQDFSENAENYTYDEFKKLIIRKLNSISYKLGIIENRFNMLEEKIQFSCHDFDSQECDIHFPISTVTELISFEDQLQEIKFRDTVLNVFKLVGGVDAHAMIRNIMKKVMTDTLAQNFSWTGKRNKRNFKDLNLSKMII</sequence>
<organism evidence="2 3">
    <name type="scientific">Temnothorax curvispinosus</name>
    <dbReference type="NCBI Taxonomy" id="300111"/>
    <lineage>
        <taxon>Eukaryota</taxon>
        <taxon>Metazoa</taxon>
        <taxon>Ecdysozoa</taxon>
        <taxon>Arthropoda</taxon>
        <taxon>Hexapoda</taxon>
        <taxon>Insecta</taxon>
        <taxon>Pterygota</taxon>
        <taxon>Neoptera</taxon>
        <taxon>Endopterygota</taxon>
        <taxon>Hymenoptera</taxon>
        <taxon>Apocrita</taxon>
        <taxon>Aculeata</taxon>
        <taxon>Formicoidea</taxon>
        <taxon>Formicidae</taxon>
        <taxon>Myrmicinae</taxon>
        <taxon>Temnothorax</taxon>
    </lineage>
</organism>
<dbReference type="GeneID" id="112464921"/>
<keyword evidence="2" id="KW-1185">Reference proteome</keyword>
<name>A0A6J1QZ48_9HYME</name>
<evidence type="ECO:0000313" key="3">
    <source>
        <dbReference type="RefSeq" id="XP_024887984.1"/>
    </source>
</evidence>
<feature type="non-terminal residue" evidence="3">
    <location>
        <position position="158"/>
    </location>
</feature>
<evidence type="ECO:0000313" key="2">
    <source>
        <dbReference type="Proteomes" id="UP000504618"/>
    </source>
</evidence>
<dbReference type="OrthoDB" id="6614320at2759"/>